<dbReference type="AlphaFoldDB" id="B3RKK0"/>
<feature type="domain" description="Protein kinase" evidence="13">
    <location>
        <begin position="4"/>
        <end position="263"/>
    </location>
</feature>
<evidence type="ECO:0000256" key="4">
    <source>
        <dbReference type="ARBA" id="ARBA00022679"/>
    </source>
</evidence>
<evidence type="ECO:0000256" key="7">
    <source>
        <dbReference type="ARBA" id="ARBA00022840"/>
    </source>
</evidence>
<keyword evidence="15" id="KW-1185">Reference proteome</keyword>
<feature type="compositionally biased region" description="Polar residues" evidence="12">
    <location>
        <begin position="344"/>
        <end position="354"/>
    </location>
</feature>
<feature type="compositionally biased region" description="Acidic residues" evidence="12">
    <location>
        <begin position="320"/>
        <end position="329"/>
    </location>
</feature>
<feature type="region of interest" description="Disordered" evidence="12">
    <location>
        <begin position="281"/>
        <end position="354"/>
    </location>
</feature>
<comment type="catalytic activity">
    <reaction evidence="9">
        <text>L-seryl-[protein] + ATP = O-phospho-L-seryl-[protein] + ADP + H(+)</text>
        <dbReference type="Rhea" id="RHEA:17989"/>
        <dbReference type="Rhea" id="RHEA-COMP:9863"/>
        <dbReference type="Rhea" id="RHEA-COMP:11604"/>
        <dbReference type="ChEBI" id="CHEBI:15378"/>
        <dbReference type="ChEBI" id="CHEBI:29999"/>
        <dbReference type="ChEBI" id="CHEBI:30616"/>
        <dbReference type="ChEBI" id="CHEBI:83421"/>
        <dbReference type="ChEBI" id="CHEBI:456216"/>
        <dbReference type="EC" id="2.7.11.1"/>
    </reaction>
</comment>
<dbReference type="OMA" id="YDQTQAN"/>
<dbReference type="PROSITE" id="PS50011">
    <property type="entry name" value="PROTEIN_KINASE_DOM"/>
    <property type="match status" value="1"/>
</dbReference>
<feature type="compositionally biased region" description="Polar residues" evidence="12">
    <location>
        <begin position="286"/>
        <end position="305"/>
    </location>
</feature>
<evidence type="ECO:0000256" key="11">
    <source>
        <dbReference type="RuleBase" id="RU000304"/>
    </source>
</evidence>
<dbReference type="HOGENOM" id="CLU_000288_63_39_1"/>
<dbReference type="Pfam" id="PF00069">
    <property type="entry name" value="Pkinase"/>
    <property type="match status" value="1"/>
</dbReference>
<dbReference type="GO" id="GO:0005737">
    <property type="term" value="C:cytoplasm"/>
    <property type="evidence" value="ECO:0000318"/>
    <property type="project" value="GO_Central"/>
</dbReference>
<evidence type="ECO:0000256" key="12">
    <source>
        <dbReference type="SAM" id="MobiDB-lite"/>
    </source>
</evidence>
<comment type="catalytic activity">
    <reaction evidence="8">
        <text>L-threonyl-[protein] + ATP = O-phospho-L-threonyl-[protein] + ADP + H(+)</text>
        <dbReference type="Rhea" id="RHEA:46608"/>
        <dbReference type="Rhea" id="RHEA-COMP:11060"/>
        <dbReference type="Rhea" id="RHEA-COMP:11605"/>
        <dbReference type="ChEBI" id="CHEBI:15378"/>
        <dbReference type="ChEBI" id="CHEBI:30013"/>
        <dbReference type="ChEBI" id="CHEBI:30616"/>
        <dbReference type="ChEBI" id="CHEBI:61977"/>
        <dbReference type="ChEBI" id="CHEBI:456216"/>
        <dbReference type="EC" id="2.7.11.1"/>
    </reaction>
</comment>
<dbReference type="InterPro" id="IPR011009">
    <property type="entry name" value="Kinase-like_dom_sf"/>
</dbReference>
<dbReference type="STRING" id="10228.B3RKK0"/>
<evidence type="ECO:0000259" key="13">
    <source>
        <dbReference type="PROSITE" id="PS50011"/>
    </source>
</evidence>
<dbReference type="Gene3D" id="1.10.510.10">
    <property type="entry name" value="Transferase(Phosphotransferase) domain 1"/>
    <property type="match status" value="1"/>
</dbReference>
<evidence type="ECO:0000313" key="15">
    <source>
        <dbReference type="Proteomes" id="UP000009022"/>
    </source>
</evidence>
<gene>
    <name evidence="14" type="ORF">TRIADDRAFT_51708</name>
</gene>
<evidence type="ECO:0000256" key="5">
    <source>
        <dbReference type="ARBA" id="ARBA00022741"/>
    </source>
</evidence>
<evidence type="ECO:0000256" key="2">
    <source>
        <dbReference type="ARBA" id="ARBA00012513"/>
    </source>
</evidence>
<dbReference type="InterPro" id="IPR017441">
    <property type="entry name" value="Protein_kinase_ATP_BS"/>
</dbReference>
<dbReference type="Proteomes" id="UP000009022">
    <property type="component" value="Unassembled WGS sequence"/>
</dbReference>
<evidence type="ECO:0000256" key="10">
    <source>
        <dbReference type="PROSITE-ProRule" id="PRU10141"/>
    </source>
</evidence>
<dbReference type="RefSeq" id="XP_002108618.1">
    <property type="nucleotide sequence ID" value="XM_002108582.1"/>
</dbReference>
<dbReference type="PANTHER" id="PTHR44899">
    <property type="entry name" value="CAMK FAMILY PROTEIN KINASE"/>
    <property type="match status" value="1"/>
</dbReference>
<dbReference type="KEGG" id="tad:TRIADDRAFT_51708"/>
<evidence type="ECO:0000256" key="1">
    <source>
        <dbReference type="ARBA" id="ARBA00010886"/>
    </source>
</evidence>
<sequence>MESYDKLKLLGNGSFSQVFLARSHITRRLVAIKEVRLDQKSKYRTAETIKSEAKILSKMKHPHVVTFQDSFFGEGGQFLYIVQDYYEGGSLFDKVCEAKENETYFGESQIMKWFVQLLMAIQYLHTMKILHRDIKSPNVFLTKKQLVKLGDFGVSRIMDNTFDMAQSKVGTPCYLSPELCQDLPYSSKSDIWSMGCLLYELCALKPAFDATNLVTLFYKIVKTEYKPLPPQFSSDINELIRMALTKNADERPSAGALLSTVYVKDNLQLFISEQEAVANRADTRQENSSGGSIKMAKNSSLLSRSSNDELKDQSLKSENDYSDDFESSDSGDTHSCGKDFENRTAANDNSTHSSCGDYSDDFEDYESDDDQVILTSAKAAKNKDQIEDLVQDNEGSECKARITEHCINELGSDLYRRVLEECSKSSSDQNLNATFTVLADGNNQVRDTFYLVKELLIHDESKMSKSS</sequence>
<dbReference type="FunFam" id="1.10.510.10:FF:001332">
    <property type="entry name" value="Serine/threonine-protein kinase Nek1"/>
    <property type="match status" value="1"/>
</dbReference>
<proteinExistence type="inferred from homology"/>
<organism evidence="14 15">
    <name type="scientific">Trichoplax adhaerens</name>
    <name type="common">Trichoplax reptans</name>
    <dbReference type="NCBI Taxonomy" id="10228"/>
    <lineage>
        <taxon>Eukaryota</taxon>
        <taxon>Metazoa</taxon>
        <taxon>Placozoa</taxon>
        <taxon>Uniplacotomia</taxon>
        <taxon>Trichoplacea</taxon>
        <taxon>Trichoplacidae</taxon>
        <taxon>Trichoplax</taxon>
    </lineage>
</organism>
<dbReference type="SUPFAM" id="SSF56112">
    <property type="entry name" value="Protein kinase-like (PK-like)"/>
    <property type="match status" value="1"/>
</dbReference>
<dbReference type="InterPro" id="IPR008271">
    <property type="entry name" value="Ser/Thr_kinase_AS"/>
</dbReference>
<reference evidence="14 15" key="1">
    <citation type="journal article" date="2008" name="Nature">
        <title>The Trichoplax genome and the nature of placozoans.</title>
        <authorList>
            <person name="Srivastava M."/>
            <person name="Begovic E."/>
            <person name="Chapman J."/>
            <person name="Putnam N.H."/>
            <person name="Hellsten U."/>
            <person name="Kawashima T."/>
            <person name="Kuo A."/>
            <person name="Mitros T."/>
            <person name="Salamov A."/>
            <person name="Carpenter M.L."/>
            <person name="Signorovitch A.Y."/>
            <person name="Moreno M.A."/>
            <person name="Kamm K."/>
            <person name="Grimwood J."/>
            <person name="Schmutz J."/>
            <person name="Shapiro H."/>
            <person name="Grigoriev I.V."/>
            <person name="Buss L.W."/>
            <person name="Schierwater B."/>
            <person name="Dellaporta S.L."/>
            <person name="Rokhsar D.S."/>
        </authorList>
    </citation>
    <scope>NUCLEOTIDE SEQUENCE [LARGE SCALE GENOMIC DNA]</scope>
    <source>
        <strain evidence="14 15">Grell-BS-1999</strain>
    </source>
</reference>
<evidence type="ECO:0000256" key="9">
    <source>
        <dbReference type="ARBA" id="ARBA00048679"/>
    </source>
</evidence>
<feature type="compositionally biased region" description="Basic and acidic residues" evidence="12">
    <location>
        <begin position="331"/>
        <end position="342"/>
    </location>
</feature>
<evidence type="ECO:0000256" key="3">
    <source>
        <dbReference type="ARBA" id="ARBA00022527"/>
    </source>
</evidence>
<dbReference type="OrthoDB" id="248923at2759"/>
<feature type="compositionally biased region" description="Basic and acidic residues" evidence="12">
    <location>
        <begin position="306"/>
        <end position="319"/>
    </location>
</feature>
<dbReference type="CTD" id="6749832"/>
<keyword evidence="4" id="KW-0808">Transferase</keyword>
<keyword evidence="7 10" id="KW-0067">ATP-binding</keyword>
<dbReference type="CDD" id="cd08215">
    <property type="entry name" value="STKc_Nek"/>
    <property type="match status" value="1"/>
</dbReference>
<name>B3RKK0_TRIAD</name>
<dbReference type="PROSITE" id="PS00108">
    <property type="entry name" value="PROTEIN_KINASE_ST"/>
    <property type="match status" value="1"/>
</dbReference>
<dbReference type="EMBL" id="DS985241">
    <property type="protein sequence ID" value="EDV29416.1"/>
    <property type="molecule type" value="Genomic_DNA"/>
</dbReference>
<dbReference type="GO" id="GO:0006974">
    <property type="term" value="P:DNA damage response"/>
    <property type="evidence" value="ECO:0000318"/>
    <property type="project" value="GO_Central"/>
</dbReference>
<comment type="similarity">
    <text evidence="1">Belongs to the protein kinase superfamily. NEK Ser/Thr protein kinase family. NIMA subfamily.</text>
</comment>
<keyword evidence="3 11" id="KW-0723">Serine/threonine-protein kinase</keyword>
<dbReference type="GO" id="GO:0005524">
    <property type="term" value="F:ATP binding"/>
    <property type="evidence" value="ECO:0007669"/>
    <property type="project" value="UniProtKB-UniRule"/>
</dbReference>
<dbReference type="InterPro" id="IPR051131">
    <property type="entry name" value="NEK_Ser/Thr_kinase_NIMA"/>
</dbReference>
<keyword evidence="6" id="KW-0418">Kinase</keyword>
<dbReference type="PhylomeDB" id="B3RKK0"/>
<protein>
    <recommendedName>
        <fullName evidence="2">non-specific serine/threonine protein kinase</fullName>
        <ecNumber evidence="2">2.7.11.1</ecNumber>
    </recommendedName>
</protein>
<dbReference type="PROSITE" id="PS00107">
    <property type="entry name" value="PROTEIN_KINASE_ATP"/>
    <property type="match status" value="1"/>
</dbReference>
<dbReference type="EC" id="2.7.11.1" evidence="2"/>
<dbReference type="InterPro" id="IPR000719">
    <property type="entry name" value="Prot_kinase_dom"/>
</dbReference>
<dbReference type="SMART" id="SM00220">
    <property type="entry name" value="S_TKc"/>
    <property type="match status" value="1"/>
</dbReference>
<accession>B3RKK0</accession>
<evidence type="ECO:0000256" key="8">
    <source>
        <dbReference type="ARBA" id="ARBA00047899"/>
    </source>
</evidence>
<feature type="binding site" evidence="10">
    <location>
        <position position="33"/>
    </location>
    <ligand>
        <name>ATP</name>
        <dbReference type="ChEBI" id="CHEBI:30616"/>
    </ligand>
</feature>
<dbReference type="eggNOG" id="KOG0589">
    <property type="taxonomic scope" value="Eukaryota"/>
</dbReference>
<dbReference type="GO" id="GO:0004674">
    <property type="term" value="F:protein serine/threonine kinase activity"/>
    <property type="evidence" value="ECO:0000318"/>
    <property type="project" value="GO_Central"/>
</dbReference>
<evidence type="ECO:0000313" key="14">
    <source>
        <dbReference type="EMBL" id="EDV29416.1"/>
    </source>
</evidence>
<keyword evidence="5 10" id="KW-0547">Nucleotide-binding</keyword>
<dbReference type="GeneID" id="6749832"/>
<evidence type="ECO:0000256" key="6">
    <source>
        <dbReference type="ARBA" id="ARBA00022777"/>
    </source>
</evidence>
<dbReference type="InParanoid" id="B3RKK0"/>
<dbReference type="PANTHER" id="PTHR44899:SF3">
    <property type="entry name" value="SERINE_THREONINE-PROTEIN KINASE NEK1"/>
    <property type="match status" value="1"/>
</dbReference>